<proteinExistence type="predicted"/>
<evidence type="ECO:0000313" key="3">
    <source>
        <dbReference type="Proteomes" id="UP000199350"/>
    </source>
</evidence>
<dbReference type="EMBL" id="LT629700">
    <property type="protein sequence ID" value="SDL98716.1"/>
    <property type="molecule type" value="Genomic_DNA"/>
</dbReference>
<name>A0A1G9PIQ2_9CORY</name>
<gene>
    <name evidence="2" type="ORF">SAMN04488535_1477</name>
</gene>
<feature type="domain" description="YprB ribonuclease H-like" evidence="1">
    <location>
        <begin position="406"/>
        <end position="499"/>
    </location>
</feature>
<evidence type="ECO:0000313" key="2">
    <source>
        <dbReference type="EMBL" id="SDL98716.1"/>
    </source>
</evidence>
<dbReference type="AlphaFoldDB" id="A0A1G9PIQ2"/>
<keyword evidence="3" id="KW-1185">Reference proteome</keyword>
<dbReference type="NCBIfam" id="TIGR03491">
    <property type="entry name" value="TM0106 family RecB-like putative nuclease"/>
    <property type="match status" value="1"/>
</dbReference>
<evidence type="ECO:0000259" key="1">
    <source>
        <dbReference type="Pfam" id="PF13482"/>
    </source>
</evidence>
<dbReference type="STRING" id="38302.SAMN04488535_1477"/>
<sequence length="515" mass="56528">MTHLTWLADDKIGDAVSEIDLIRASDLVGCRYRLRQRLAHPDVPPLPEAVARQPQIDAGRAAVFSALPVERALGDGRGKAFTRVDLDPTDPIAQSERRTRAAMKAGAHLITNAVLTGAVAGVEILAEIDVLVRAETGERTYMPVMVSNHRVARASTSEKLLFVPTHRLSLGSPLATGAKLRHHTADGYRLAMAHLLLGERADGRAALVGQDRSRAYLTPVERFVPPLIEALNAPVPTEPRRLKQCASCRFWPLCEPRLEEMDDISLVLPGGRADGLRERGIETVQALIDARVGEPSAIANAWRQGIGVLKRTETTSVPRADVEIDIDMEAYLDQGAYLWGTFDGETYRAFATWDEVGGAWEEANFADFWEWLTGVRAAAHAAGKTFAAYCYASGGENHWLKSSARRFSSVDEREVREFIASEEWVDVFAHVRHQLVGTDGLGLKVLGPVVGFAWEDDDVDGERSVALRRAARLGDAAAREMLLRYNEDDCRATRAVREFLSAGAPGLRLLSELSP</sequence>
<dbReference type="InterPro" id="IPR038720">
    <property type="entry name" value="YprB_RNase_H-like_dom"/>
</dbReference>
<organism evidence="2 3">
    <name type="scientific">Corynebacterium mycetoides</name>
    <dbReference type="NCBI Taxonomy" id="38302"/>
    <lineage>
        <taxon>Bacteria</taxon>
        <taxon>Bacillati</taxon>
        <taxon>Actinomycetota</taxon>
        <taxon>Actinomycetes</taxon>
        <taxon>Mycobacteriales</taxon>
        <taxon>Corynebacteriaceae</taxon>
        <taxon>Corynebacterium</taxon>
    </lineage>
</organism>
<dbReference type="Pfam" id="PF13482">
    <property type="entry name" value="RNase_H_2"/>
    <property type="match status" value="1"/>
</dbReference>
<protein>
    <submittedName>
        <fullName evidence="2">RecB family nuclease, putative, TM0106 family</fullName>
    </submittedName>
</protein>
<accession>A0A1G9PIQ2</accession>
<reference evidence="3" key="1">
    <citation type="submission" date="2016-10" db="EMBL/GenBank/DDBJ databases">
        <authorList>
            <person name="Varghese N."/>
            <person name="Submissions S."/>
        </authorList>
    </citation>
    <scope>NUCLEOTIDE SEQUENCE [LARGE SCALE GENOMIC DNA]</scope>
    <source>
        <strain evidence="3">DSM 20632</strain>
    </source>
</reference>
<dbReference type="Proteomes" id="UP000199350">
    <property type="component" value="Chromosome I"/>
</dbReference>
<dbReference type="InterPro" id="IPR019993">
    <property type="entry name" value="RecB_nuclease_TM0106_put"/>
</dbReference>